<keyword evidence="2 7" id="KW-0732">Signal</keyword>
<evidence type="ECO:0000313" key="9">
    <source>
        <dbReference type="Proteomes" id="UP001519362"/>
    </source>
</evidence>
<keyword evidence="9" id="KW-1185">Reference proteome</keyword>
<keyword evidence="4" id="KW-0564">Palmitate</keyword>
<dbReference type="PANTHER" id="PTHR30429:SF0">
    <property type="entry name" value="METHIONINE-BINDING LIPOPROTEIN METQ"/>
    <property type="match status" value="1"/>
</dbReference>
<name>A0ABS4ZKB5_9MICO</name>
<dbReference type="RefSeq" id="WP_165133215.1">
    <property type="nucleotide sequence ID" value="NZ_CP049253.1"/>
</dbReference>
<evidence type="ECO:0000256" key="2">
    <source>
        <dbReference type="ARBA" id="ARBA00022729"/>
    </source>
</evidence>
<dbReference type="PIRSF" id="PIRSF002854">
    <property type="entry name" value="MetQ"/>
    <property type="match status" value="1"/>
</dbReference>
<keyword evidence="5 6" id="KW-0449">Lipoprotein</keyword>
<proteinExistence type="inferred from homology"/>
<evidence type="ECO:0000256" key="7">
    <source>
        <dbReference type="SAM" id="SignalP"/>
    </source>
</evidence>
<evidence type="ECO:0000256" key="5">
    <source>
        <dbReference type="ARBA" id="ARBA00023288"/>
    </source>
</evidence>
<protein>
    <recommendedName>
        <fullName evidence="6">Lipoprotein</fullName>
    </recommendedName>
</protein>
<sequence>MSRFTRPTIGFAAAAALSLTLAGCAGGEGDDENTLSVGATAMPAAELLRFVADELAPDAGLTINIQEYSDYNTPNPALSDGTNDANLFQHEPFLLMYNDNADDDLTAVGPVYLPPLALYSQTVDSIDDLPDGASIALPNDPSNESRALLLLADAGLIEVNDNPSTVSDITANPRNFRFDEVEAASLPQALQEKDASIVNFSFAAPAGLSSELQILTEGLDSRYFNVLATRAELADDPRIETLYELLTSEEAAAWLEEAYDGLVIPAE</sequence>
<keyword evidence="3" id="KW-0472">Membrane</keyword>
<dbReference type="PROSITE" id="PS51257">
    <property type="entry name" value="PROKAR_LIPOPROTEIN"/>
    <property type="match status" value="1"/>
</dbReference>
<dbReference type="EMBL" id="JAGIOL010000001">
    <property type="protein sequence ID" value="MBP2437729.1"/>
    <property type="molecule type" value="Genomic_DNA"/>
</dbReference>
<dbReference type="Gene3D" id="3.40.190.10">
    <property type="entry name" value="Periplasmic binding protein-like II"/>
    <property type="match status" value="2"/>
</dbReference>
<dbReference type="SUPFAM" id="SSF53850">
    <property type="entry name" value="Periplasmic binding protein-like II"/>
    <property type="match status" value="1"/>
</dbReference>
<feature type="chain" id="PRO_5046778448" description="Lipoprotein" evidence="7">
    <location>
        <begin position="28"/>
        <end position="267"/>
    </location>
</feature>
<evidence type="ECO:0000256" key="6">
    <source>
        <dbReference type="PIRNR" id="PIRNR002854"/>
    </source>
</evidence>
<accession>A0ABS4ZKB5</accession>
<dbReference type="Proteomes" id="UP001519362">
    <property type="component" value="Unassembled WGS sequence"/>
</dbReference>
<feature type="signal peptide" evidence="7">
    <location>
        <begin position="1"/>
        <end position="27"/>
    </location>
</feature>
<evidence type="ECO:0000313" key="8">
    <source>
        <dbReference type="EMBL" id="MBP2437729.1"/>
    </source>
</evidence>
<comment type="similarity">
    <text evidence="6">Belongs to the nlpA lipoprotein family.</text>
</comment>
<evidence type="ECO:0000256" key="3">
    <source>
        <dbReference type="ARBA" id="ARBA00023136"/>
    </source>
</evidence>
<dbReference type="PANTHER" id="PTHR30429">
    <property type="entry name" value="D-METHIONINE-BINDING LIPOPROTEIN METQ"/>
    <property type="match status" value="1"/>
</dbReference>
<organism evidence="8 9">
    <name type="scientific">Microbacterium amylolyticum</name>
    <dbReference type="NCBI Taxonomy" id="936337"/>
    <lineage>
        <taxon>Bacteria</taxon>
        <taxon>Bacillati</taxon>
        <taxon>Actinomycetota</taxon>
        <taxon>Actinomycetes</taxon>
        <taxon>Micrococcales</taxon>
        <taxon>Microbacteriaceae</taxon>
        <taxon>Microbacterium</taxon>
    </lineage>
</organism>
<dbReference type="Pfam" id="PF03180">
    <property type="entry name" value="Lipoprotein_9"/>
    <property type="match status" value="1"/>
</dbReference>
<reference evidence="8 9" key="1">
    <citation type="submission" date="2021-03" db="EMBL/GenBank/DDBJ databases">
        <title>Sequencing the genomes of 1000 actinobacteria strains.</title>
        <authorList>
            <person name="Klenk H.-P."/>
        </authorList>
    </citation>
    <scope>NUCLEOTIDE SEQUENCE [LARGE SCALE GENOMIC DNA]</scope>
    <source>
        <strain evidence="8 9">DSM 24221</strain>
    </source>
</reference>
<gene>
    <name evidence="8" type="ORF">JOF34_002315</name>
</gene>
<comment type="caution">
    <text evidence="8">The sequence shown here is derived from an EMBL/GenBank/DDBJ whole genome shotgun (WGS) entry which is preliminary data.</text>
</comment>
<dbReference type="InterPro" id="IPR004872">
    <property type="entry name" value="Lipoprotein_NlpA"/>
</dbReference>
<evidence type="ECO:0000256" key="4">
    <source>
        <dbReference type="ARBA" id="ARBA00023139"/>
    </source>
</evidence>
<evidence type="ECO:0000256" key="1">
    <source>
        <dbReference type="ARBA" id="ARBA00004635"/>
    </source>
</evidence>
<comment type="subcellular location">
    <subcellularLocation>
        <location evidence="1">Membrane</location>
        <topology evidence="1">Lipid-anchor</topology>
    </subcellularLocation>
</comment>